<evidence type="ECO:0000313" key="1">
    <source>
        <dbReference type="EMBL" id="ALV05364.1"/>
    </source>
</evidence>
<dbReference type="AlphaFoldDB" id="A0A0U3MU04"/>
<sequence>MQVLKQRVWSSLNNADAWVLGIGVLSCLGLVTGVLG</sequence>
<proteinExistence type="predicted"/>
<dbReference type="Proteomes" id="UP000060699">
    <property type="component" value="Chromosome"/>
</dbReference>
<reference evidence="1 2" key="1">
    <citation type="submission" date="2015-12" db="EMBL/GenBank/DDBJ databases">
        <title>Complete genome of Roseateles depolymerans KCTC 42856.</title>
        <authorList>
            <person name="Kim K.M."/>
        </authorList>
    </citation>
    <scope>NUCLEOTIDE SEQUENCE [LARGE SCALE GENOMIC DNA]</scope>
    <source>
        <strain evidence="1 2">KCTC 42856</strain>
    </source>
</reference>
<evidence type="ECO:0000313" key="2">
    <source>
        <dbReference type="Proteomes" id="UP000060699"/>
    </source>
</evidence>
<keyword evidence="2" id="KW-1185">Reference proteome</keyword>
<protein>
    <submittedName>
        <fullName evidence="1">Uncharacterized protein</fullName>
    </submittedName>
</protein>
<organism evidence="1 2">
    <name type="scientific">Roseateles depolymerans</name>
    <dbReference type="NCBI Taxonomy" id="76731"/>
    <lineage>
        <taxon>Bacteria</taxon>
        <taxon>Pseudomonadati</taxon>
        <taxon>Pseudomonadota</taxon>
        <taxon>Betaproteobacteria</taxon>
        <taxon>Burkholderiales</taxon>
        <taxon>Sphaerotilaceae</taxon>
        <taxon>Roseateles</taxon>
    </lineage>
</organism>
<dbReference type="KEGG" id="rdp:RD2015_868"/>
<accession>A0A0U3MU04</accession>
<dbReference type="PROSITE" id="PS51257">
    <property type="entry name" value="PROKAR_LIPOPROTEIN"/>
    <property type="match status" value="1"/>
</dbReference>
<dbReference type="EMBL" id="CP013729">
    <property type="protein sequence ID" value="ALV05364.1"/>
    <property type="molecule type" value="Genomic_DNA"/>
</dbReference>
<name>A0A0U3MU04_9BURK</name>
<gene>
    <name evidence="1" type="ORF">RD2015_868</name>
</gene>